<evidence type="ECO:0000256" key="9">
    <source>
        <dbReference type="ARBA" id="ARBA00023268"/>
    </source>
</evidence>
<evidence type="ECO:0000259" key="12">
    <source>
        <dbReference type="Pfam" id="PF05430"/>
    </source>
</evidence>
<evidence type="ECO:0000256" key="1">
    <source>
        <dbReference type="ARBA" id="ARBA00022490"/>
    </source>
</evidence>
<dbReference type="Pfam" id="PF01266">
    <property type="entry name" value="DAO"/>
    <property type="match status" value="1"/>
</dbReference>
<feature type="region of interest" description="tRNA (mnm(5)s(2)U34)-methyltransferase" evidence="10">
    <location>
        <begin position="1"/>
        <end position="233"/>
    </location>
</feature>
<dbReference type="InterPro" id="IPR017610">
    <property type="entry name" value="tRNA_S-uridine_synth_MnmC_C"/>
</dbReference>
<dbReference type="SUPFAM" id="SSF51905">
    <property type="entry name" value="FAD/NAD(P)-binding domain"/>
    <property type="match status" value="1"/>
</dbReference>
<reference evidence="13" key="1">
    <citation type="submission" date="2023-07" db="EMBL/GenBank/DDBJ databases">
        <title>Brevundimonas soil sp. nov., isolated from the soil of chemical plant.</title>
        <authorList>
            <person name="Wu N."/>
        </authorList>
    </citation>
    <scope>NUCLEOTIDE SEQUENCE</scope>
    <source>
        <strain evidence="13">XZ-24</strain>
    </source>
</reference>
<name>A0ABT8SHM5_9CAUL</name>
<keyword evidence="8 10" id="KW-0560">Oxidoreductase</keyword>
<keyword evidence="1 10" id="KW-0963">Cytoplasm</keyword>
<keyword evidence="5 10" id="KW-0949">S-adenosyl-L-methionine</keyword>
<organism evidence="13 14">
    <name type="scientific">Peiella sedimenti</name>
    <dbReference type="NCBI Taxonomy" id="3061083"/>
    <lineage>
        <taxon>Bacteria</taxon>
        <taxon>Pseudomonadati</taxon>
        <taxon>Pseudomonadota</taxon>
        <taxon>Alphaproteobacteria</taxon>
        <taxon>Caulobacterales</taxon>
        <taxon>Caulobacteraceae</taxon>
        <taxon>Peiella</taxon>
    </lineage>
</organism>
<dbReference type="HAMAP" id="MF_01102">
    <property type="entry name" value="MnmC"/>
    <property type="match status" value="1"/>
</dbReference>
<evidence type="ECO:0000313" key="14">
    <source>
        <dbReference type="Proteomes" id="UP001169063"/>
    </source>
</evidence>
<comment type="similarity">
    <text evidence="10">In the C-terminal section; belongs to the DAO family.</text>
</comment>
<dbReference type="InterPro" id="IPR047785">
    <property type="entry name" value="tRNA_MNMC2"/>
</dbReference>
<feature type="domain" description="MnmC-like methyltransferase" evidence="12">
    <location>
        <begin position="111"/>
        <end position="231"/>
    </location>
</feature>
<dbReference type="InterPro" id="IPR036188">
    <property type="entry name" value="FAD/NAD-bd_sf"/>
</dbReference>
<feature type="region of interest" description="FAD-dependent cmnm(5)s(2)U34 oxidoreductase" evidence="10">
    <location>
        <begin position="247"/>
        <end position="595"/>
    </location>
</feature>
<evidence type="ECO:0000256" key="3">
    <source>
        <dbReference type="ARBA" id="ARBA00022630"/>
    </source>
</evidence>
<evidence type="ECO:0000256" key="5">
    <source>
        <dbReference type="ARBA" id="ARBA00022691"/>
    </source>
</evidence>
<comment type="similarity">
    <text evidence="10">In the N-terminal section; belongs to the methyltransferase superfamily. tRNA (mnm(5)s(2)U34)-methyltransferase family.</text>
</comment>
<dbReference type="InterPro" id="IPR023032">
    <property type="entry name" value="tRNA_MAMT_biosynth_bifunc_MnmC"/>
</dbReference>
<dbReference type="Gene3D" id="3.50.50.60">
    <property type="entry name" value="FAD/NAD(P)-binding domain"/>
    <property type="match status" value="1"/>
</dbReference>
<evidence type="ECO:0000259" key="11">
    <source>
        <dbReference type="Pfam" id="PF01266"/>
    </source>
</evidence>
<dbReference type="Gene3D" id="3.30.9.10">
    <property type="entry name" value="D-Amino Acid Oxidase, subunit A, domain 2"/>
    <property type="match status" value="1"/>
</dbReference>
<keyword evidence="14" id="KW-1185">Reference proteome</keyword>
<evidence type="ECO:0000256" key="7">
    <source>
        <dbReference type="ARBA" id="ARBA00022827"/>
    </source>
</evidence>
<evidence type="ECO:0000256" key="2">
    <source>
        <dbReference type="ARBA" id="ARBA00022603"/>
    </source>
</evidence>
<dbReference type="NCBIfam" id="TIGR03197">
    <property type="entry name" value="MnmC_Cterm"/>
    <property type="match status" value="1"/>
</dbReference>
<dbReference type="NCBIfam" id="NF033855">
    <property type="entry name" value="tRNA_MNMC2"/>
    <property type="match status" value="1"/>
</dbReference>
<comment type="catalytic activity">
    <reaction evidence="10">
        <text>5-aminomethyl-2-thiouridine(34) in tRNA + S-adenosyl-L-methionine = 5-methylaminomethyl-2-thiouridine(34) in tRNA + S-adenosyl-L-homocysteine + H(+)</text>
        <dbReference type="Rhea" id="RHEA:19569"/>
        <dbReference type="Rhea" id="RHEA-COMP:10195"/>
        <dbReference type="Rhea" id="RHEA-COMP:10197"/>
        <dbReference type="ChEBI" id="CHEBI:15378"/>
        <dbReference type="ChEBI" id="CHEBI:57856"/>
        <dbReference type="ChEBI" id="CHEBI:59789"/>
        <dbReference type="ChEBI" id="CHEBI:74454"/>
        <dbReference type="ChEBI" id="CHEBI:74455"/>
        <dbReference type="EC" id="2.1.1.61"/>
    </reaction>
</comment>
<comment type="subcellular location">
    <subcellularLocation>
        <location evidence="10">Cytoplasm</location>
    </subcellularLocation>
</comment>
<keyword evidence="2 10" id="KW-0489">Methyltransferase</keyword>
<dbReference type="EC" id="2.1.1.61" evidence="10"/>
<evidence type="ECO:0000313" key="13">
    <source>
        <dbReference type="EMBL" id="MDO1557961.1"/>
    </source>
</evidence>
<keyword evidence="3 10" id="KW-0285">Flavoprotein</keyword>
<dbReference type="PANTHER" id="PTHR13847:SF283">
    <property type="entry name" value="TRNA 5-METHYLAMINOMETHYL-2-THIOURIDINE BIOSYNTHESIS BIFUNCTIONAL PROTEIN MNMC"/>
    <property type="match status" value="1"/>
</dbReference>
<evidence type="ECO:0000256" key="10">
    <source>
        <dbReference type="HAMAP-Rule" id="MF_01102"/>
    </source>
</evidence>
<keyword evidence="6 10" id="KW-0819">tRNA processing</keyword>
<evidence type="ECO:0000256" key="8">
    <source>
        <dbReference type="ARBA" id="ARBA00023002"/>
    </source>
</evidence>
<dbReference type="RefSeq" id="WP_302108386.1">
    <property type="nucleotide sequence ID" value="NZ_JAUKTR010000001.1"/>
</dbReference>
<dbReference type="Gene3D" id="3.40.50.150">
    <property type="entry name" value="Vaccinia Virus protein VP39"/>
    <property type="match status" value="1"/>
</dbReference>
<feature type="domain" description="FAD dependent oxidoreductase" evidence="11">
    <location>
        <begin position="244"/>
        <end position="565"/>
    </location>
</feature>
<protein>
    <recommendedName>
        <fullName evidence="10">tRNA 5-methylaminomethyl-2-thiouridine biosynthesis bifunctional protein MnmC</fullName>
        <shortName evidence="10">tRNA mnm(5)s(2)U biosynthesis bifunctional protein</shortName>
    </recommendedName>
    <domain>
        <recommendedName>
            <fullName evidence="10">tRNA (mnm(5)s(2)U34)-methyltransferase</fullName>
            <ecNumber evidence="10">2.1.1.61</ecNumber>
        </recommendedName>
    </domain>
    <domain>
        <recommendedName>
            <fullName evidence="10">FAD-dependent cmnm(5)s(2)U34 oxidoreductase</fullName>
            <ecNumber evidence="10">1.5.-.-</ecNumber>
        </recommendedName>
    </domain>
</protein>
<dbReference type="InterPro" id="IPR008471">
    <property type="entry name" value="MnmC-like_methylTransf"/>
</dbReference>
<comment type="cofactor">
    <cofactor evidence="10">
        <name>FAD</name>
        <dbReference type="ChEBI" id="CHEBI:57692"/>
    </cofactor>
</comment>
<keyword evidence="7 10" id="KW-0274">FAD</keyword>
<dbReference type="PANTHER" id="PTHR13847">
    <property type="entry name" value="SARCOSINE DEHYDROGENASE-RELATED"/>
    <property type="match status" value="1"/>
</dbReference>
<dbReference type="InterPro" id="IPR029063">
    <property type="entry name" value="SAM-dependent_MTases_sf"/>
</dbReference>
<keyword evidence="9 10" id="KW-0511">Multifunctional enzyme</keyword>
<proteinExistence type="inferred from homology"/>
<keyword evidence="4 10" id="KW-0808">Transferase</keyword>
<evidence type="ECO:0000256" key="4">
    <source>
        <dbReference type="ARBA" id="ARBA00022679"/>
    </source>
</evidence>
<comment type="function">
    <text evidence="10">Catalyzes the last two steps in the biosynthesis of 5-methylaminomethyl-2-thiouridine (mnm(5)s(2)U) at the wobble position (U34) in tRNA. Catalyzes the FAD-dependent demodification of cmnm(5)s(2)U34 to nm(5)s(2)U34, followed by the transfer of a methyl group from S-adenosyl-L-methionine to nm(5)s(2)U34, to form mnm(5)s(2)U34.</text>
</comment>
<dbReference type="EC" id="1.5.-.-" evidence="10"/>
<dbReference type="SUPFAM" id="SSF53335">
    <property type="entry name" value="S-adenosyl-L-methionine-dependent methyltransferases"/>
    <property type="match status" value="1"/>
</dbReference>
<dbReference type="InterPro" id="IPR006076">
    <property type="entry name" value="FAD-dep_OxRdtase"/>
</dbReference>
<evidence type="ECO:0000256" key="6">
    <source>
        <dbReference type="ARBA" id="ARBA00022694"/>
    </source>
</evidence>
<dbReference type="Proteomes" id="UP001169063">
    <property type="component" value="Unassembled WGS sequence"/>
</dbReference>
<comment type="caution">
    <text evidence="13">The sequence shown here is derived from an EMBL/GenBank/DDBJ whole genome shotgun (WGS) entry which is preliminary data.</text>
</comment>
<accession>A0ABT8SHM5</accession>
<gene>
    <name evidence="13" type="primary">mnmD</name>
    <name evidence="10" type="synonym">mnmC</name>
    <name evidence="13" type="ORF">Q0812_00790</name>
</gene>
<dbReference type="EMBL" id="JAUKTR010000001">
    <property type="protein sequence ID" value="MDO1557961.1"/>
    <property type="molecule type" value="Genomic_DNA"/>
</dbReference>
<dbReference type="Pfam" id="PF05430">
    <property type="entry name" value="Methyltransf_30"/>
    <property type="match status" value="1"/>
</dbReference>
<sequence length="595" mass="61921">MPDTHLIPAQLDWAETGPRSRLYGDVYFSAEDGLAETRAVFLAGCGLPEAWRGRARYTVAELGFGTGLNIAALLDLWRREGPSEGRLHIFSVEAHPLGREDAARALSAWPELAPVTDLLLARWPRQAAGLQRIDLPELPATLDLAVADAAEALAGWSGQADAWFLDGFAPSTNPAMWSDAVLDGIAARSAPGARVATFTVAGQVRRGLAARGFAVEKRPGWGRKRERLEARLPGAAADPHRGPVAVIGAGIAGAAVCRALRAEGVETVLIDGGEADMASANPAALVTPRLDAGGGAVAALHAQALLRAADLYDATPDAVTERGVLRLISSPDERRRFETVAAQPPWPAGALQLLSPSEASERLGASAPHGGLWIETARVVDPAAVRAAWTQGAQRLSARVASIEDGEGVRLLDADGALIVEADAAILCGGWSGQALTGLAMRPLRGQVSWAEGVDPPPVAAAWGGYAAPTPGGLLFGATHDRGDEALDLREGDHVRNLTALAQALPDIAEALTVPHLRGRAGVRATTADHNPVCGLLPGRGRTFVLTGLGGRGFAAAPLLAEHLVASLTGTPSPLPLHLIRLTDATRRAVAHAQA</sequence>